<dbReference type="RefSeq" id="WP_190888304.1">
    <property type="nucleotide sequence ID" value="NZ_JACWZY010000015.1"/>
</dbReference>
<dbReference type="GO" id="GO:0030638">
    <property type="term" value="P:polyketide metabolic process"/>
    <property type="evidence" value="ECO:0007669"/>
    <property type="project" value="InterPro"/>
</dbReference>
<dbReference type="PANTHER" id="PTHR38436">
    <property type="entry name" value="POLYKETIDE CYCLASE SNOAL-LIKE DOMAIN"/>
    <property type="match status" value="1"/>
</dbReference>
<comment type="caution">
    <text evidence="1">The sequence shown here is derived from an EMBL/GenBank/DDBJ whole genome shotgun (WGS) entry which is preliminary data.</text>
</comment>
<name>A0A927ARL6_9BACT</name>
<evidence type="ECO:0000313" key="1">
    <source>
        <dbReference type="EMBL" id="MBD2702446.1"/>
    </source>
</evidence>
<dbReference type="PANTHER" id="PTHR38436:SF1">
    <property type="entry name" value="ESTER CYCLASE"/>
    <property type="match status" value="1"/>
</dbReference>
<protein>
    <submittedName>
        <fullName evidence="1">Ester cyclase</fullName>
    </submittedName>
</protein>
<dbReference type="AlphaFoldDB" id="A0A927ARL6"/>
<dbReference type="Gene3D" id="3.10.450.50">
    <property type="match status" value="2"/>
</dbReference>
<dbReference type="Pfam" id="PF07366">
    <property type="entry name" value="SnoaL"/>
    <property type="match status" value="1"/>
</dbReference>
<gene>
    <name evidence="1" type="ORF">IC229_17490</name>
</gene>
<keyword evidence="2" id="KW-1185">Reference proteome</keyword>
<dbReference type="InterPro" id="IPR009959">
    <property type="entry name" value="Cyclase_SnoaL-like"/>
</dbReference>
<organism evidence="1 2">
    <name type="scientific">Spirosoma profusum</name>
    <dbReference type="NCBI Taxonomy" id="2771354"/>
    <lineage>
        <taxon>Bacteria</taxon>
        <taxon>Pseudomonadati</taxon>
        <taxon>Bacteroidota</taxon>
        <taxon>Cytophagia</taxon>
        <taxon>Cytophagales</taxon>
        <taxon>Cytophagaceae</taxon>
        <taxon>Spirosoma</taxon>
    </lineage>
</organism>
<dbReference type="EMBL" id="JACWZY010000015">
    <property type="protein sequence ID" value="MBD2702446.1"/>
    <property type="molecule type" value="Genomic_DNA"/>
</dbReference>
<dbReference type="SUPFAM" id="SSF54427">
    <property type="entry name" value="NTF2-like"/>
    <property type="match status" value="2"/>
</dbReference>
<accession>A0A927ARL6</accession>
<evidence type="ECO:0000313" key="2">
    <source>
        <dbReference type="Proteomes" id="UP000598820"/>
    </source>
</evidence>
<dbReference type="Proteomes" id="UP000598820">
    <property type="component" value="Unassembled WGS sequence"/>
</dbReference>
<sequence length="247" mass="27776">MKQESLNKSIIRDFYRRAVAQGDIAFADELISEDYIQHSLVVKPGKAGLLEALAMMKQMPKPASSSPPFMRLLAEGDYVITNMSFDWGGRQKAVLDLYRLEGGKIVEHWDAMQDQSDTSLNGNALMDGPMPLDDDTLTADNKAIVKAFYQQVLVKRDFSVLPDFVAHNLIQHRSDIANGLDGLSMYWQQQSESLTIGNVARIIGEADFVVIQYESRQGKKITTFYDIFRLSNGKIVEQWGLHQVATL</sequence>
<reference evidence="1" key="1">
    <citation type="submission" date="2020-09" db="EMBL/GenBank/DDBJ databases">
        <authorList>
            <person name="Kim M.K."/>
        </authorList>
    </citation>
    <scope>NUCLEOTIDE SEQUENCE</scope>
    <source>
        <strain evidence="1">BT702</strain>
    </source>
</reference>
<dbReference type="InterPro" id="IPR032710">
    <property type="entry name" value="NTF2-like_dom_sf"/>
</dbReference>
<proteinExistence type="predicted"/>